<organism evidence="1 2">
    <name type="scientific">Triticum turgidum subsp. durum</name>
    <name type="common">Durum wheat</name>
    <name type="synonym">Triticum durum</name>
    <dbReference type="NCBI Taxonomy" id="4567"/>
    <lineage>
        <taxon>Eukaryota</taxon>
        <taxon>Viridiplantae</taxon>
        <taxon>Streptophyta</taxon>
        <taxon>Embryophyta</taxon>
        <taxon>Tracheophyta</taxon>
        <taxon>Spermatophyta</taxon>
        <taxon>Magnoliopsida</taxon>
        <taxon>Liliopsida</taxon>
        <taxon>Poales</taxon>
        <taxon>Poaceae</taxon>
        <taxon>BOP clade</taxon>
        <taxon>Pooideae</taxon>
        <taxon>Triticodae</taxon>
        <taxon>Triticeae</taxon>
        <taxon>Triticinae</taxon>
        <taxon>Triticum</taxon>
    </lineage>
</organism>
<dbReference type="Gramene" id="TRITD7Bv1G001220.1">
    <property type="protein sequence ID" value="TRITD7Bv1G001220.1"/>
    <property type="gene ID" value="TRITD7Bv1G001220"/>
</dbReference>
<gene>
    <name evidence="1" type="ORF">TRITD_7Bv1G001220</name>
</gene>
<name>A0A9R1BW88_TRITD</name>
<proteinExistence type="predicted"/>
<sequence length="79" mass="9129">MSFPPVRPGDECFLNIGNNNEVREYRSIQCSSKYCECMACKVLTETPWPSRHHQPPLCARRQCPHGRSHKGMGVHMYTH</sequence>
<evidence type="ECO:0000313" key="1">
    <source>
        <dbReference type="EMBL" id="VAI82378.1"/>
    </source>
</evidence>
<evidence type="ECO:0000313" key="2">
    <source>
        <dbReference type="Proteomes" id="UP000324705"/>
    </source>
</evidence>
<keyword evidence="2" id="KW-1185">Reference proteome</keyword>
<dbReference type="Proteomes" id="UP000324705">
    <property type="component" value="Chromosome 7B"/>
</dbReference>
<dbReference type="AlphaFoldDB" id="A0A9R1BW88"/>
<accession>A0A9R1BW88</accession>
<reference evidence="1 2" key="1">
    <citation type="submission" date="2017-09" db="EMBL/GenBank/DDBJ databases">
        <authorList>
            <consortium name="International Durum Wheat Genome Sequencing Consortium (IDWGSC)"/>
            <person name="Milanesi L."/>
        </authorList>
    </citation>
    <scope>NUCLEOTIDE SEQUENCE [LARGE SCALE GENOMIC DNA]</scope>
    <source>
        <strain evidence="2">cv. Svevo</strain>
    </source>
</reference>
<dbReference type="EMBL" id="LT934124">
    <property type="protein sequence ID" value="VAI82378.1"/>
    <property type="molecule type" value="Genomic_DNA"/>
</dbReference>
<protein>
    <submittedName>
        <fullName evidence="1">Uncharacterized protein</fullName>
    </submittedName>
</protein>